<keyword evidence="1" id="KW-0547">Nucleotide-binding</keyword>
<dbReference type="Gene3D" id="3.40.850.10">
    <property type="entry name" value="Kinesin motor domain"/>
    <property type="match status" value="1"/>
</dbReference>
<dbReference type="GO" id="GO:0008017">
    <property type="term" value="F:microtubule binding"/>
    <property type="evidence" value="ECO:0007669"/>
    <property type="project" value="InterPro"/>
</dbReference>
<feature type="region of interest" description="Disordered" evidence="2">
    <location>
        <begin position="233"/>
        <end position="276"/>
    </location>
</feature>
<comment type="similarity">
    <text evidence="1">Belongs to the TRAFAC class myosin-kinesin ATPase superfamily. Kinesin family.</text>
</comment>
<name>A0A0G4N3G5_VERLO</name>
<evidence type="ECO:0000313" key="5">
    <source>
        <dbReference type="Proteomes" id="UP000045706"/>
    </source>
</evidence>
<dbReference type="PANTHER" id="PTHR47117">
    <property type="entry name" value="STAR-RELATED LIPID TRANSFER PROTEIN 9"/>
    <property type="match status" value="1"/>
</dbReference>
<feature type="binding site" evidence="1">
    <location>
        <begin position="154"/>
        <end position="161"/>
    </location>
    <ligand>
        <name>ATP</name>
        <dbReference type="ChEBI" id="CHEBI:30616"/>
    </ligand>
</feature>
<dbReference type="EMBL" id="CVQI01032363">
    <property type="protein sequence ID" value="CRK41018.1"/>
    <property type="molecule type" value="Genomic_DNA"/>
</dbReference>
<dbReference type="SMART" id="SM00129">
    <property type="entry name" value="KISc"/>
    <property type="match status" value="1"/>
</dbReference>
<dbReference type="InterPro" id="IPR001752">
    <property type="entry name" value="Kinesin_motor_dom"/>
</dbReference>
<organism evidence="4 5">
    <name type="scientific">Verticillium longisporum</name>
    <name type="common">Verticillium dahliae var. longisporum</name>
    <dbReference type="NCBI Taxonomy" id="100787"/>
    <lineage>
        <taxon>Eukaryota</taxon>
        <taxon>Fungi</taxon>
        <taxon>Dikarya</taxon>
        <taxon>Ascomycota</taxon>
        <taxon>Pezizomycotina</taxon>
        <taxon>Sordariomycetes</taxon>
        <taxon>Hypocreomycetidae</taxon>
        <taxon>Glomerellales</taxon>
        <taxon>Plectosphaerellaceae</taxon>
        <taxon>Verticillium</taxon>
    </lineage>
</organism>
<evidence type="ECO:0000259" key="3">
    <source>
        <dbReference type="PROSITE" id="PS50067"/>
    </source>
</evidence>
<feature type="domain" description="Kinesin motor" evidence="3">
    <location>
        <begin position="50"/>
        <end position="276"/>
    </location>
</feature>
<gene>
    <name evidence="4" type="ORF">BN1723_015837</name>
</gene>
<dbReference type="InterPro" id="IPR027417">
    <property type="entry name" value="P-loop_NTPase"/>
</dbReference>
<evidence type="ECO:0000256" key="1">
    <source>
        <dbReference type="PROSITE-ProRule" id="PRU00283"/>
    </source>
</evidence>
<feature type="region of interest" description="Disordered" evidence="2">
    <location>
        <begin position="1"/>
        <end position="39"/>
    </location>
</feature>
<feature type="compositionally biased region" description="Polar residues" evidence="2">
    <location>
        <begin position="23"/>
        <end position="32"/>
    </location>
</feature>
<accession>A0A0G4N3G5</accession>
<keyword evidence="1" id="KW-0505">Motor protein</keyword>
<dbReference type="GO" id="GO:0005524">
    <property type="term" value="F:ATP binding"/>
    <property type="evidence" value="ECO:0007669"/>
    <property type="project" value="UniProtKB-UniRule"/>
</dbReference>
<keyword evidence="1" id="KW-0067">ATP-binding</keyword>
<dbReference type="PROSITE" id="PS50067">
    <property type="entry name" value="KINESIN_MOTOR_2"/>
    <property type="match status" value="1"/>
</dbReference>
<evidence type="ECO:0000313" key="4">
    <source>
        <dbReference type="EMBL" id="CRK41018.1"/>
    </source>
</evidence>
<dbReference type="AlphaFoldDB" id="A0A0G4N3G5"/>
<proteinExistence type="inferred from homology"/>
<dbReference type="InterPro" id="IPR036961">
    <property type="entry name" value="Kinesin_motor_dom_sf"/>
</dbReference>
<reference evidence="5" key="1">
    <citation type="submission" date="2015-05" db="EMBL/GenBank/DDBJ databases">
        <authorList>
            <person name="Fogelqvist Johan"/>
        </authorList>
    </citation>
    <scope>NUCLEOTIDE SEQUENCE [LARGE SCALE GENOMIC DNA]</scope>
</reference>
<dbReference type="SUPFAM" id="SSF52540">
    <property type="entry name" value="P-loop containing nucleoside triphosphate hydrolases"/>
    <property type="match status" value="1"/>
</dbReference>
<sequence length="276" mass="30968">MALDNRLMPAAAAPAATPELRTIRSSASTPSLRSRDGTIPLHARMDGGGNVRVVVRVRAFLPREINRGAECLIEMNPMTQETTLLVPNDNDPANSRAKSRKVIKEKSFTFDNSFWSHDAMDKHYAPQEEIYNTLGEEFLDHNFEGYHTCIFAYGQTGSGKSYTMMGTPDHPGLIPRTCEDLFERIEAAQNETPNISYNVRVSYFEVYNEHKKSVDAILRCVLDQLPAELRPKPDNSFYKRHQDHQGFKAPPELQAVLDSQKRADDKAAADKAAAEV</sequence>
<protein>
    <recommendedName>
        <fullName evidence="3">Kinesin motor domain-containing protein</fullName>
    </recommendedName>
</protein>
<dbReference type="Pfam" id="PF00225">
    <property type="entry name" value="Kinesin"/>
    <property type="match status" value="1"/>
</dbReference>
<evidence type="ECO:0000256" key="2">
    <source>
        <dbReference type="SAM" id="MobiDB-lite"/>
    </source>
</evidence>
<dbReference type="GO" id="GO:0007018">
    <property type="term" value="P:microtubule-based movement"/>
    <property type="evidence" value="ECO:0007669"/>
    <property type="project" value="InterPro"/>
</dbReference>
<feature type="compositionally biased region" description="Basic and acidic residues" evidence="2">
    <location>
        <begin position="259"/>
        <end position="276"/>
    </location>
</feature>
<dbReference type="GO" id="GO:0003777">
    <property type="term" value="F:microtubule motor activity"/>
    <property type="evidence" value="ECO:0007669"/>
    <property type="project" value="InterPro"/>
</dbReference>
<dbReference type="Proteomes" id="UP000045706">
    <property type="component" value="Unassembled WGS sequence"/>
</dbReference>